<gene>
    <name evidence="1" type="ORF">VNO77_25983</name>
</gene>
<organism evidence="1 2">
    <name type="scientific">Canavalia gladiata</name>
    <name type="common">Sword bean</name>
    <name type="synonym">Dolichos gladiatus</name>
    <dbReference type="NCBI Taxonomy" id="3824"/>
    <lineage>
        <taxon>Eukaryota</taxon>
        <taxon>Viridiplantae</taxon>
        <taxon>Streptophyta</taxon>
        <taxon>Embryophyta</taxon>
        <taxon>Tracheophyta</taxon>
        <taxon>Spermatophyta</taxon>
        <taxon>Magnoliopsida</taxon>
        <taxon>eudicotyledons</taxon>
        <taxon>Gunneridae</taxon>
        <taxon>Pentapetalae</taxon>
        <taxon>rosids</taxon>
        <taxon>fabids</taxon>
        <taxon>Fabales</taxon>
        <taxon>Fabaceae</taxon>
        <taxon>Papilionoideae</taxon>
        <taxon>50 kb inversion clade</taxon>
        <taxon>NPAAA clade</taxon>
        <taxon>indigoferoid/millettioid clade</taxon>
        <taxon>Phaseoleae</taxon>
        <taxon>Canavalia</taxon>
    </lineage>
</organism>
<keyword evidence="2" id="KW-1185">Reference proteome</keyword>
<proteinExistence type="predicted"/>
<evidence type="ECO:0000313" key="2">
    <source>
        <dbReference type="Proteomes" id="UP001367508"/>
    </source>
</evidence>
<evidence type="ECO:0000313" key="1">
    <source>
        <dbReference type="EMBL" id="KAK7322595.1"/>
    </source>
</evidence>
<protein>
    <submittedName>
        <fullName evidence="1">Uncharacterized protein</fullName>
    </submittedName>
</protein>
<sequence length="188" mass="21289">MLLKARARTMMSQFLASMSSGRETREEEFNSGITRRKLHESRQGNEWTKVLLHARQTYQSSLYIIWALESSKYALYEANAWPPACHVEAVLSLENVNEISMSTPDAHVFVSNQQWITTPNQAYPSVLVAQPTLQNTLSSHKWLVEWHGLVGAPNRFCGTPFDQGQEIVDSLKPHVTTMHGCSVHLSLH</sequence>
<dbReference type="AlphaFoldDB" id="A0AAN9Q311"/>
<comment type="caution">
    <text evidence="1">The sequence shown here is derived from an EMBL/GenBank/DDBJ whole genome shotgun (WGS) entry which is preliminary data.</text>
</comment>
<reference evidence="1 2" key="1">
    <citation type="submission" date="2024-01" db="EMBL/GenBank/DDBJ databases">
        <title>The genomes of 5 underutilized Papilionoideae crops provide insights into root nodulation and disease resistanc.</title>
        <authorList>
            <person name="Jiang F."/>
        </authorList>
    </citation>
    <scope>NUCLEOTIDE SEQUENCE [LARGE SCALE GENOMIC DNA]</scope>
    <source>
        <strain evidence="1">LVBAO_FW01</strain>
        <tissue evidence="1">Leaves</tissue>
    </source>
</reference>
<accession>A0AAN9Q311</accession>
<dbReference type="EMBL" id="JAYMYQ010000006">
    <property type="protein sequence ID" value="KAK7322595.1"/>
    <property type="molecule type" value="Genomic_DNA"/>
</dbReference>
<name>A0AAN9Q311_CANGL</name>
<dbReference type="Proteomes" id="UP001367508">
    <property type="component" value="Unassembled WGS sequence"/>
</dbReference>